<feature type="signal peptide" evidence="1">
    <location>
        <begin position="1"/>
        <end position="25"/>
    </location>
</feature>
<evidence type="ECO:0000256" key="1">
    <source>
        <dbReference type="SAM" id="SignalP"/>
    </source>
</evidence>
<dbReference type="Proteomes" id="UP000225706">
    <property type="component" value="Unassembled WGS sequence"/>
</dbReference>
<evidence type="ECO:0000313" key="2">
    <source>
        <dbReference type="EMBL" id="PFX24904.1"/>
    </source>
</evidence>
<reference evidence="3" key="1">
    <citation type="journal article" date="2017" name="bioRxiv">
        <title>Comparative analysis of the genomes of Stylophora pistillata and Acropora digitifera provides evidence for extensive differences between species of corals.</title>
        <authorList>
            <person name="Voolstra C.R."/>
            <person name="Li Y."/>
            <person name="Liew Y.J."/>
            <person name="Baumgarten S."/>
            <person name="Zoccola D."/>
            <person name="Flot J.-F."/>
            <person name="Tambutte S."/>
            <person name="Allemand D."/>
            <person name="Aranda M."/>
        </authorList>
    </citation>
    <scope>NUCLEOTIDE SEQUENCE [LARGE SCALE GENOMIC DNA]</scope>
</reference>
<keyword evidence="3" id="KW-1185">Reference proteome</keyword>
<gene>
    <name evidence="2" type="ORF">AWC38_SpisGene10494</name>
</gene>
<proteinExistence type="predicted"/>
<dbReference type="AlphaFoldDB" id="A0A2B4S2H7"/>
<accession>A0A2B4S2H7</accession>
<comment type="caution">
    <text evidence="2">The sequence shown here is derived from an EMBL/GenBank/DDBJ whole genome shotgun (WGS) entry which is preliminary data.</text>
</comment>
<evidence type="ECO:0000313" key="3">
    <source>
        <dbReference type="Proteomes" id="UP000225706"/>
    </source>
</evidence>
<dbReference type="OrthoDB" id="10399686at2759"/>
<name>A0A2B4S2H7_STYPI</name>
<feature type="chain" id="PRO_5012721872" evidence="1">
    <location>
        <begin position="26"/>
        <end position="99"/>
    </location>
</feature>
<keyword evidence="1" id="KW-0732">Signal</keyword>
<organism evidence="2 3">
    <name type="scientific">Stylophora pistillata</name>
    <name type="common">Smooth cauliflower coral</name>
    <dbReference type="NCBI Taxonomy" id="50429"/>
    <lineage>
        <taxon>Eukaryota</taxon>
        <taxon>Metazoa</taxon>
        <taxon>Cnidaria</taxon>
        <taxon>Anthozoa</taxon>
        <taxon>Hexacorallia</taxon>
        <taxon>Scleractinia</taxon>
        <taxon>Astrocoeniina</taxon>
        <taxon>Pocilloporidae</taxon>
        <taxon>Stylophora</taxon>
    </lineage>
</organism>
<protein>
    <submittedName>
        <fullName evidence="2">Uncharacterized protein</fullName>
    </submittedName>
</protein>
<sequence>MHHKIGIILSVLVLVNLVSVGFVEATPGKGCRPGLMMCNRRNGKREIKFGAQLTQRRFEDNDETFKTIDDEIQEFQDHKYLHGPKNEQRKPTQRMEYFL</sequence>
<dbReference type="EMBL" id="LSMT01000164">
    <property type="protein sequence ID" value="PFX24904.1"/>
    <property type="molecule type" value="Genomic_DNA"/>
</dbReference>